<dbReference type="GO" id="GO:0005829">
    <property type="term" value="C:cytosol"/>
    <property type="evidence" value="ECO:0007669"/>
    <property type="project" value="TreeGrafter"/>
</dbReference>
<dbReference type="Pfam" id="PF01293">
    <property type="entry name" value="PEPCK_ATP"/>
    <property type="match status" value="1"/>
</dbReference>
<evidence type="ECO:0000256" key="1">
    <source>
        <dbReference type="ARBA" id="ARBA00022432"/>
    </source>
</evidence>
<keyword evidence="3" id="KW-0670">Pyruvate</keyword>
<comment type="caution">
    <text evidence="3">The sequence shown here is derived from an EMBL/GenBank/DDBJ whole genome shotgun (WGS) entry which is preliminary data.</text>
</comment>
<reference evidence="3 4" key="1">
    <citation type="submission" date="2018-11" db="EMBL/GenBank/DDBJ databases">
        <title>Draft genome sequence of Ferruginibacter sp. BO-59.</title>
        <authorList>
            <person name="Im W.T."/>
        </authorList>
    </citation>
    <scope>NUCLEOTIDE SEQUENCE [LARGE SCALE GENOMIC DNA]</scope>
    <source>
        <strain evidence="3 4">BO-59</strain>
    </source>
</reference>
<keyword evidence="1" id="KW-0312">Gluconeogenesis</keyword>
<dbReference type="GO" id="GO:0016301">
    <property type="term" value="F:kinase activity"/>
    <property type="evidence" value="ECO:0007669"/>
    <property type="project" value="UniProtKB-KW"/>
</dbReference>
<dbReference type="EMBL" id="RJJR01000014">
    <property type="protein sequence ID" value="RNI34303.1"/>
    <property type="molecule type" value="Genomic_DNA"/>
</dbReference>
<dbReference type="GO" id="GO:0006094">
    <property type="term" value="P:gluconeogenesis"/>
    <property type="evidence" value="ECO:0007669"/>
    <property type="project" value="UniProtKB-KW"/>
</dbReference>
<evidence type="ECO:0000313" key="3">
    <source>
        <dbReference type="EMBL" id="RNI34303.1"/>
    </source>
</evidence>
<evidence type="ECO:0000256" key="2">
    <source>
        <dbReference type="ARBA" id="ARBA00022793"/>
    </source>
</evidence>
<gene>
    <name evidence="3" type="ORF">EFY79_16545</name>
</gene>
<protein>
    <submittedName>
        <fullName evidence="3">Phosphoenolpyruvate carboxykinase (ATP)</fullName>
    </submittedName>
</protein>
<keyword evidence="2" id="KW-0210">Decarboxylase</keyword>
<sequence length="214" mass="24005">MSVPSMFKVPMNLLFSTGLPAAENIIYQASHENLIKDCLRKNEGALNEEGIFVTKAGNVNDATSMTVYVVKNAFTGNTIECNGSSKPIDATIFLQLYQKTIDHFGKKQIWIRDAFVLNDSGQKVNIRSINEEPAGNLVVLDMFSEPSKNELENFNPDWYLVHAPEFFADSAIDGIDEKDFFMVNYETKTMLIGGAIFTTNIKHRILSILMEHSL</sequence>
<dbReference type="Proteomes" id="UP000267223">
    <property type="component" value="Unassembled WGS sequence"/>
</dbReference>
<evidence type="ECO:0000313" key="4">
    <source>
        <dbReference type="Proteomes" id="UP000267223"/>
    </source>
</evidence>
<dbReference type="PANTHER" id="PTHR30031:SF0">
    <property type="entry name" value="PHOSPHOENOLPYRUVATE CARBOXYKINASE (ATP)"/>
    <property type="match status" value="1"/>
</dbReference>
<dbReference type="Gene3D" id="3.40.449.10">
    <property type="entry name" value="Phosphoenolpyruvate Carboxykinase, domain 1"/>
    <property type="match status" value="1"/>
</dbReference>
<keyword evidence="3" id="KW-0808">Transferase</keyword>
<proteinExistence type="predicted"/>
<dbReference type="GO" id="GO:0004612">
    <property type="term" value="F:phosphoenolpyruvate carboxykinase (ATP) activity"/>
    <property type="evidence" value="ECO:0007669"/>
    <property type="project" value="InterPro"/>
</dbReference>
<dbReference type="AlphaFoldDB" id="A0A3M9NAM9"/>
<dbReference type="GO" id="GO:0005524">
    <property type="term" value="F:ATP binding"/>
    <property type="evidence" value="ECO:0007669"/>
    <property type="project" value="InterPro"/>
</dbReference>
<keyword evidence="3" id="KW-0418">Kinase</keyword>
<dbReference type="InterPro" id="IPR001272">
    <property type="entry name" value="PEP_carboxykinase_ATP"/>
</dbReference>
<dbReference type="PANTHER" id="PTHR30031">
    <property type="entry name" value="PHOSPHOENOLPYRUVATE CARBOXYKINASE ATP"/>
    <property type="match status" value="1"/>
</dbReference>
<dbReference type="SUPFAM" id="SSF68923">
    <property type="entry name" value="PEP carboxykinase N-terminal domain"/>
    <property type="match status" value="1"/>
</dbReference>
<dbReference type="InterPro" id="IPR008210">
    <property type="entry name" value="PEP_carboxykinase_N"/>
</dbReference>
<accession>A0A3M9NAM9</accession>
<name>A0A3M9NAM9_9BACT</name>
<keyword evidence="4" id="KW-1185">Reference proteome</keyword>
<organism evidence="3 4">
    <name type="scientific">Hanamia caeni</name>
    <dbReference type="NCBI Taxonomy" id="2294116"/>
    <lineage>
        <taxon>Bacteria</taxon>
        <taxon>Pseudomonadati</taxon>
        <taxon>Bacteroidota</taxon>
        <taxon>Chitinophagia</taxon>
        <taxon>Chitinophagales</taxon>
        <taxon>Chitinophagaceae</taxon>
        <taxon>Hanamia</taxon>
    </lineage>
</organism>
<keyword evidence="2" id="KW-0456">Lyase</keyword>